<dbReference type="InterPro" id="IPR013527">
    <property type="entry name" value="YicC-like_N"/>
</dbReference>
<dbReference type="Pfam" id="PF08340">
    <property type="entry name" value="YicC-like_C"/>
    <property type="match status" value="1"/>
</dbReference>
<evidence type="ECO:0000256" key="5">
    <source>
        <dbReference type="ARBA" id="ARBA00035648"/>
    </source>
</evidence>
<organism evidence="8 9">
    <name type="scientific">Vagococcus lutrae</name>
    <dbReference type="NCBI Taxonomy" id="81947"/>
    <lineage>
        <taxon>Bacteria</taxon>
        <taxon>Bacillati</taxon>
        <taxon>Bacillota</taxon>
        <taxon>Bacilli</taxon>
        <taxon>Lactobacillales</taxon>
        <taxon>Enterococcaceae</taxon>
        <taxon>Vagococcus</taxon>
    </lineage>
</organism>
<evidence type="ECO:0000256" key="2">
    <source>
        <dbReference type="ARBA" id="ARBA00022722"/>
    </source>
</evidence>
<dbReference type="GO" id="GO:0004521">
    <property type="term" value="F:RNA endonuclease activity"/>
    <property type="evidence" value="ECO:0007669"/>
    <property type="project" value="InterPro"/>
</dbReference>
<dbReference type="Proteomes" id="UP001179600">
    <property type="component" value="Chromosome"/>
</dbReference>
<keyword evidence="4" id="KW-0378">Hydrolase</keyword>
<protein>
    <submittedName>
        <fullName evidence="8">YicC family protein</fullName>
    </submittedName>
</protein>
<feature type="domain" description="Endoribonuclease YicC-like C-terminal" evidence="7">
    <location>
        <begin position="175"/>
        <end position="292"/>
    </location>
</feature>
<sequence length="292" mass="34065">MKSMTGYAQHQVTIQGVALTFELKSVNHRFLDTVFRLPKDWLFIEPALKKLVRSKITRGRVECYIQYQETETLQQEVVLNWELYHQLLQEMATKLAVHPTSLEQEVLMRTLLQHDLFLNVKNPEISWQEYEEELLTAFEEGLDKLINTRETEGTYLQAVLDEHLSRLNELLELVATQQEAIESDWQSRLTEKLQELVGEQLDDSRILTEVALILEKGDITEELTRLESHSEQLATLFQSEEAIGREADFTIQEMNREINTIGSKSRDLAIKNLVVQLKTELEKLREQIQNIE</sequence>
<dbReference type="NCBIfam" id="TIGR00255">
    <property type="entry name" value="YicC/YloC family endoribonuclease"/>
    <property type="match status" value="1"/>
</dbReference>
<dbReference type="PANTHER" id="PTHR30636:SF3">
    <property type="entry name" value="UPF0701 PROTEIN YICC"/>
    <property type="match status" value="1"/>
</dbReference>
<evidence type="ECO:0000313" key="9">
    <source>
        <dbReference type="Proteomes" id="UP001179600"/>
    </source>
</evidence>
<evidence type="ECO:0000259" key="6">
    <source>
        <dbReference type="Pfam" id="PF03755"/>
    </source>
</evidence>
<evidence type="ECO:0000256" key="3">
    <source>
        <dbReference type="ARBA" id="ARBA00022759"/>
    </source>
</evidence>
<name>A0AAE9XG84_9ENTE</name>
<dbReference type="InterPro" id="IPR005229">
    <property type="entry name" value="YicC/YloC-like"/>
</dbReference>
<dbReference type="Pfam" id="PF03755">
    <property type="entry name" value="YicC-like_N"/>
    <property type="match status" value="1"/>
</dbReference>
<evidence type="ECO:0000259" key="7">
    <source>
        <dbReference type="Pfam" id="PF08340"/>
    </source>
</evidence>
<dbReference type="InterPro" id="IPR013551">
    <property type="entry name" value="YicC-like_C"/>
</dbReference>
<dbReference type="PANTHER" id="PTHR30636">
    <property type="entry name" value="UPF0701 PROTEIN YICC"/>
    <property type="match status" value="1"/>
</dbReference>
<dbReference type="GO" id="GO:0016787">
    <property type="term" value="F:hydrolase activity"/>
    <property type="evidence" value="ECO:0007669"/>
    <property type="project" value="UniProtKB-KW"/>
</dbReference>
<dbReference type="RefSeq" id="WP_248852680.1">
    <property type="nucleotide sequence ID" value="NZ_CP097044.1"/>
</dbReference>
<evidence type="ECO:0000256" key="1">
    <source>
        <dbReference type="ARBA" id="ARBA00001968"/>
    </source>
</evidence>
<dbReference type="EMBL" id="CP116507">
    <property type="protein sequence ID" value="WCG21791.1"/>
    <property type="molecule type" value="Genomic_DNA"/>
</dbReference>
<reference evidence="8" key="1">
    <citation type="submission" date="2023-01" db="EMBL/GenBank/DDBJ databases">
        <title>Oxazolidinone resistance genes in florfenicol resistant enterococci from beef cattle and veal calves at slaughter.</title>
        <authorList>
            <person name="Biggel M."/>
        </authorList>
    </citation>
    <scope>NUCLEOTIDE SEQUENCE</scope>
    <source>
        <strain evidence="8">K204-1</strain>
    </source>
</reference>
<proteinExistence type="inferred from homology"/>
<evidence type="ECO:0000313" key="8">
    <source>
        <dbReference type="EMBL" id="WCG21791.1"/>
    </source>
</evidence>
<keyword evidence="3" id="KW-0255">Endonuclease</keyword>
<dbReference type="AlphaFoldDB" id="A0AAE9XG84"/>
<evidence type="ECO:0000256" key="4">
    <source>
        <dbReference type="ARBA" id="ARBA00022801"/>
    </source>
</evidence>
<keyword evidence="2" id="KW-0540">Nuclease</keyword>
<comment type="similarity">
    <text evidence="5">Belongs to the YicC/YloC family.</text>
</comment>
<gene>
    <name evidence="8" type="ORF">PML95_05125</name>
</gene>
<feature type="domain" description="Endoribonuclease YicC-like N-terminal" evidence="6">
    <location>
        <begin position="1"/>
        <end position="157"/>
    </location>
</feature>
<comment type="cofactor">
    <cofactor evidence="1">
        <name>a divalent metal cation</name>
        <dbReference type="ChEBI" id="CHEBI:60240"/>
    </cofactor>
</comment>
<accession>A0AAE9XG84</accession>